<protein>
    <submittedName>
        <fullName evidence="1">Uncharacterized protein</fullName>
    </submittedName>
</protein>
<dbReference type="EMBL" id="GGEC01083499">
    <property type="protein sequence ID" value="MBX63983.1"/>
    <property type="molecule type" value="Transcribed_RNA"/>
</dbReference>
<name>A0A2P2QAK8_RHIMU</name>
<proteinExistence type="predicted"/>
<organism evidence="1">
    <name type="scientific">Rhizophora mucronata</name>
    <name type="common">Asiatic mangrove</name>
    <dbReference type="NCBI Taxonomy" id="61149"/>
    <lineage>
        <taxon>Eukaryota</taxon>
        <taxon>Viridiplantae</taxon>
        <taxon>Streptophyta</taxon>
        <taxon>Embryophyta</taxon>
        <taxon>Tracheophyta</taxon>
        <taxon>Spermatophyta</taxon>
        <taxon>Magnoliopsida</taxon>
        <taxon>eudicotyledons</taxon>
        <taxon>Gunneridae</taxon>
        <taxon>Pentapetalae</taxon>
        <taxon>rosids</taxon>
        <taxon>fabids</taxon>
        <taxon>Malpighiales</taxon>
        <taxon>Rhizophoraceae</taxon>
        <taxon>Rhizophora</taxon>
    </lineage>
</organism>
<sequence length="26" mass="2940">MCNDLMNGLWNISATSCKKFLDFCNA</sequence>
<evidence type="ECO:0000313" key="1">
    <source>
        <dbReference type="EMBL" id="MBX63983.1"/>
    </source>
</evidence>
<accession>A0A2P2QAK8</accession>
<dbReference type="AlphaFoldDB" id="A0A2P2QAK8"/>
<reference evidence="1" key="1">
    <citation type="submission" date="2018-02" db="EMBL/GenBank/DDBJ databases">
        <title>Rhizophora mucronata_Transcriptome.</title>
        <authorList>
            <person name="Meera S.P."/>
            <person name="Sreeshan A."/>
            <person name="Augustine A."/>
        </authorList>
    </citation>
    <scope>NUCLEOTIDE SEQUENCE</scope>
    <source>
        <tissue evidence="1">Leaf</tissue>
    </source>
</reference>